<name>S9TNY7_9TRYP</name>
<dbReference type="AlphaFoldDB" id="S9TNY7"/>
<evidence type="ECO:0000313" key="2">
    <source>
        <dbReference type="EMBL" id="EPY18419.1"/>
    </source>
</evidence>
<sequence>MGDTGENLLSAQSDVMPQQLWATLSLTATGPWRAAADLQRSNTDEAAEGPCPFGGSQHAQPACPPPSVPTPHRCER</sequence>
<protein>
    <submittedName>
        <fullName evidence="2">Uncharacterized protein</fullName>
    </submittedName>
</protein>
<comment type="caution">
    <text evidence="2">The sequence shown here is derived from an EMBL/GenBank/DDBJ whole genome shotgun (WGS) entry which is preliminary data.</text>
</comment>
<dbReference type="Proteomes" id="UP000015354">
    <property type="component" value="Unassembled WGS sequence"/>
</dbReference>
<gene>
    <name evidence="2" type="ORF">STCU_09931</name>
</gene>
<feature type="region of interest" description="Disordered" evidence="1">
    <location>
        <begin position="39"/>
        <end position="76"/>
    </location>
</feature>
<organism evidence="2 3">
    <name type="scientific">Strigomonas culicis</name>
    <dbReference type="NCBI Taxonomy" id="28005"/>
    <lineage>
        <taxon>Eukaryota</taxon>
        <taxon>Discoba</taxon>
        <taxon>Euglenozoa</taxon>
        <taxon>Kinetoplastea</taxon>
        <taxon>Metakinetoplastina</taxon>
        <taxon>Trypanosomatida</taxon>
        <taxon>Trypanosomatidae</taxon>
        <taxon>Strigomonadinae</taxon>
        <taxon>Strigomonas</taxon>
    </lineage>
</organism>
<accession>S9TNY7</accession>
<evidence type="ECO:0000313" key="3">
    <source>
        <dbReference type="Proteomes" id="UP000015354"/>
    </source>
</evidence>
<evidence type="ECO:0000256" key="1">
    <source>
        <dbReference type="SAM" id="MobiDB-lite"/>
    </source>
</evidence>
<keyword evidence="3" id="KW-1185">Reference proteome</keyword>
<dbReference type="EMBL" id="ATMH01009925">
    <property type="protein sequence ID" value="EPY18419.1"/>
    <property type="molecule type" value="Genomic_DNA"/>
</dbReference>
<reference evidence="2 3" key="1">
    <citation type="journal article" date="2013" name="PLoS ONE">
        <title>Predicting the Proteins of Angomonas deanei, Strigomonas culicis and Their Respective Endosymbionts Reveals New Aspects of the Trypanosomatidae Family.</title>
        <authorList>
            <person name="Motta M.C."/>
            <person name="Martins A.C."/>
            <person name="de Souza S.S."/>
            <person name="Catta-Preta C.M."/>
            <person name="Silva R."/>
            <person name="Klein C.C."/>
            <person name="de Almeida L.G."/>
            <person name="de Lima Cunha O."/>
            <person name="Ciapina L.P."/>
            <person name="Brocchi M."/>
            <person name="Colabardini A.C."/>
            <person name="de Araujo Lima B."/>
            <person name="Machado C.R."/>
            <person name="de Almeida Soares C.M."/>
            <person name="Probst C.M."/>
            <person name="de Menezes C.B."/>
            <person name="Thompson C.E."/>
            <person name="Bartholomeu D.C."/>
            <person name="Gradia D.F."/>
            <person name="Pavoni D.P."/>
            <person name="Grisard E.C."/>
            <person name="Fantinatti-Garboggini F."/>
            <person name="Marchini F.K."/>
            <person name="Rodrigues-Luiz G.F."/>
            <person name="Wagner G."/>
            <person name="Goldman G.H."/>
            <person name="Fietto J.L."/>
            <person name="Elias M.C."/>
            <person name="Goldman M.H."/>
            <person name="Sagot M.F."/>
            <person name="Pereira M."/>
            <person name="Stoco P.H."/>
            <person name="de Mendonca-Neto R.P."/>
            <person name="Teixeira S.M."/>
            <person name="Maciel T.E."/>
            <person name="de Oliveira Mendes T.A."/>
            <person name="Urmenyi T.P."/>
            <person name="de Souza W."/>
            <person name="Schenkman S."/>
            <person name="de Vasconcelos A.T."/>
        </authorList>
    </citation>
    <scope>NUCLEOTIDE SEQUENCE [LARGE SCALE GENOMIC DNA]</scope>
</reference>
<proteinExistence type="predicted"/>